<evidence type="ECO:0000313" key="3">
    <source>
        <dbReference type="Proteomes" id="UP001549204"/>
    </source>
</evidence>
<evidence type="ECO:0000256" key="1">
    <source>
        <dbReference type="SAM" id="MobiDB-lite"/>
    </source>
</evidence>
<dbReference type="InterPro" id="IPR036465">
    <property type="entry name" value="vWFA_dom_sf"/>
</dbReference>
<sequence length="284" mass="30423">MPISAFSERAKDFKAAGIAGPQGRLVLGLQAVRQRHILNIMSDKKQQPVPAKDNPAPIESQSSTGEIDAFIRQARTLASSATGSGRLILSLDATMSRQPTWDLACALQGEMFDAVGKAGALSVQLVYFRGLGECRSSAFVTDTDALKQLMTRIECRSGHTQIGKVLAHTLKQTAATKVNALVYIGDAMEENLDDLAEKAGSLGLHGVPVFVFQEGHDSGAEKAFKEIARLSKGAWFRFDRQAGATLASLLSAVAVFATGGLKALEARGRPEDRLMIENLRGGRK</sequence>
<evidence type="ECO:0000313" key="2">
    <source>
        <dbReference type="EMBL" id="MET3581663.1"/>
    </source>
</evidence>
<gene>
    <name evidence="2" type="ORF">ABID19_004716</name>
</gene>
<reference evidence="2 3" key="1">
    <citation type="submission" date="2024-06" db="EMBL/GenBank/DDBJ databases">
        <title>Genomic Encyclopedia of Type Strains, Phase IV (KMG-IV): sequencing the most valuable type-strain genomes for metagenomic binning, comparative biology and taxonomic classification.</title>
        <authorList>
            <person name="Goeker M."/>
        </authorList>
    </citation>
    <scope>NUCLEOTIDE SEQUENCE [LARGE SCALE GENOMIC DNA]</scope>
    <source>
        <strain evidence="2 3">DSM 100022</strain>
    </source>
</reference>
<dbReference type="Proteomes" id="UP001549204">
    <property type="component" value="Unassembled WGS sequence"/>
</dbReference>
<proteinExistence type="predicted"/>
<protein>
    <recommendedName>
        <fullName evidence="4">VWA domain-containing protein</fullName>
    </recommendedName>
</protein>
<feature type="region of interest" description="Disordered" evidence="1">
    <location>
        <begin position="43"/>
        <end position="62"/>
    </location>
</feature>
<keyword evidence="3" id="KW-1185">Reference proteome</keyword>
<name>A0ABV2GTQ6_9HYPH</name>
<evidence type="ECO:0008006" key="4">
    <source>
        <dbReference type="Google" id="ProtNLM"/>
    </source>
</evidence>
<organism evidence="2 3">
    <name type="scientific">Mesorhizobium robiniae</name>
    <dbReference type="NCBI Taxonomy" id="559315"/>
    <lineage>
        <taxon>Bacteria</taxon>
        <taxon>Pseudomonadati</taxon>
        <taxon>Pseudomonadota</taxon>
        <taxon>Alphaproteobacteria</taxon>
        <taxon>Hyphomicrobiales</taxon>
        <taxon>Phyllobacteriaceae</taxon>
        <taxon>Mesorhizobium</taxon>
    </lineage>
</organism>
<dbReference type="SUPFAM" id="SSF53300">
    <property type="entry name" value="vWA-like"/>
    <property type="match status" value="1"/>
</dbReference>
<accession>A0ABV2GTQ6</accession>
<comment type="caution">
    <text evidence="2">The sequence shown here is derived from an EMBL/GenBank/DDBJ whole genome shotgun (WGS) entry which is preliminary data.</text>
</comment>
<dbReference type="EMBL" id="JBEPMC010000009">
    <property type="protein sequence ID" value="MET3581663.1"/>
    <property type="molecule type" value="Genomic_DNA"/>
</dbReference>